<dbReference type="NCBIfam" id="NF001911">
    <property type="entry name" value="PRK00685.1"/>
    <property type="match status" value="1"/>
</dbReference>
<dbReference type="SUPFAM" id="SSF56281">
    <property type="entry name" value="Metallo-hydrolase/oxidoreductase"/>
    <property type="match status" value="1"/>
</dbReference>
<dbReference type="Gene3D" id="3.60.15.10">
    <property type="entry name" value="Ribonuclease Z/Hydroxyacylglutathione hydrolase-like"/>
    <property type="match status" value="1"/>
</dbReference>
<keyword evidence="1" id="KW-0378">Hydrolase</keyword>
<evidence type="ECO:0000256" key="1">
    <source>
        <dbReference type="ARBA" id="ARBA00022801"/>
    </source>
</evidence>
<evidence type="ECO:0000259" key="2">
    <source>
        <dbReference type="SMART" id="SM00849"/>
    </source>
</evidence>
<gene>
    <name evidence="3" type="ORF">UFOPK2399_00049</name>
</gene>
<name>A0A6J6NCE6_9ZZZZ</name>
<dbReference type="HAMAP" id="MF_00457">
    <property type="entry name" value="UPF0173"/>
    <property type="match status" value="1"/>
</dbReference>
<dbReference type="PANTHER" id="PTHR43546:SF3">
    <property type="entry name" value="UPF0173 METAL-DEPENDENT HYDROLASE MJ1163"/>
    <property type="match status" value="1"/>
</dbReference>
<dbReference type="PANTHER" id="PTHR43546">
    <property type="entry name" value="UPF0173 METAL-DEPENDENT HYDROLASE MJ1163-RELATED"/>
    <property type="match status" value="1"/>
</dbReference>
<sequence>MASLIWLGHSAFRLETDTGKHIYIDPFLTHNPKTPEHEKTPERVDFIAITHGHGDHVGDAVELSKRFPDAPIICQVELKAWLGRQGANVGPMPGLNKGGSTTIDGVRFSLTNAYHSSSSDTGEYLGEACGIVVTLESGMTVYFAGDTSLFGDMQLIRHVYEPSVACLPIGDYFTMSPAEAAIALDMLNNPVCVPCHWGTFPLLTGTPEQLQALTEAEVAMLQPGDAVGIG</sequence>
<protein>
    <submittedName>
        <fullName evidence="3">Unannotated protein</fullName>
    </submittedName>
</protein>
<accession>A0A6J6NCE6</accession>
<dbReference type="InterPro" id="IPR036866">
    <property type="entry name" value="RibonucZ/Hydroxyglut_hydro"/>
</dbReference>
<dbReference type="InterPro" id="IPR022877">
    <property type="entry name" value="UPF0173"/>
</dbReference>
<dbReference type="GO" id="GO:0016787">
    <property type="term" value="F:hydrolase activity"/>
    <property type="evidence" value="ECO:0007669"/>
    <property type="project" value="UniProtKB-KW"/>
</dbReference>
<dbReference type="EMBL" id="CAEZXP010000001">
    <property type="protein sequence ID" value="CAB4682624.1"/>
    <property type="molecule type" value="Genomic_DNA"/>
</dbReference>
<organism evidence="3">
    <name type="scientific">freshwater metagenome</name>
    <dbReference type="NCBI Taxonomy" id="449393"/>
    <lineage>
        <taxon>unclassified sequences</taxon>
        <taxon>metagenomes</taxon>
        <taxon>ecological metagenomes</taxon>
    </lineage>
</organism>
<dbReference type="Pfam" id="PF12706">
    <property type="entry name" value="Lactamase_B_2"/>
    <property type="match status" value="1"/>
</dbReference>
<dbReference type="InterPro" id="IPR001279">
    <property type="entry name" value="Metallo-B-lactamas"/>
</dbReference>
<dbReference type="InterPro" id="IPR050114">
    <property type="entry name" value="UPF0173_UPF0282_UlaG_hydrolase"/>
</dbReference>
<evidence type="ECO:0000313" key="3">
    <source>
        <dbReference type="EMBL" id="CAB4682624.1"/>
    </source>
</evidence>
<dbReference type="AlphaFoldDB" id="A0A6J6NCE6"/>
<proteinExistence type="inferred from homology"/>
<feature type="domain" description="Metallo-beta-lactamase" evidence="2">
    <location>
        <begin position="8"/>
        <end position="196"/>
    </location>
</feature>
<reference evidence="3" key="1">
    <citation type="submission" date="2020-05" db="EMBL/GenBank/DDBJ databases">
        <authorList>
            <person name="Chiriac C."/>
            <person name="Salcher M."/>
            <person name="Ghai R."/>
            <person name="Kavagutti S V."/>
        </authorList>
    </citation>
    <scope>NUCLEOTIDE SEQUENCE</scope>
</reference>
<dbReference type="SMART" id="SM00849">
    <property type="entry name" value="Lactamase_B"/>
    <property type="match status" value="1"/>
</dbReference>